<evidence type="ECO:0000313" key="5">
    <source>
        <dbReference type="Proteomes" id="UP000663829"/>
    </source>
</evidence>
<reference evidence="3" key="1">
    <citation type="submission" date="2021-02" db="EMBL/GenBank/DDBJ databases">
        <authorList>
            <person name="Nowell W R."/>
        </authorList>
    </citation>
    <scope>NUCLEOTIDE SEQUENCE</scope>
</reference>
<evidence type="ECO:0000313" key="4">
    <source>
        <dbReference type="EMBL" id="CAF3631772.1"/>
    </source>
</evidence>
<dbReference type="PANTHER" id="PTHR21705:SF11">
    <property type="entry name" value="FHIP FAMILY PROTEIN CG3558"/>
    <property type="match status" value="1"/>
</dbReference>
<dbReference type="Proteomes" id="UP000663829">
    <property type="component" value="Unassembled WGS sequence"/>
</dbReference>
<name>A0A813VR94_9BILA</name>
<gene>
    <name evidence="3" type="ORF">GPM918_LOCUS5732</name>
    <name evidence="4" type="ORF">SRO942_LOCUS5730</name>
</gene>
<dbReference type="Pfam" id="PF19311">
    <property type="entry name" value="KELAA"/>
    <property type="match status" value="1"/>
</dbReference>
<dbReference type="EMBL" id="CAJOBC010000843">
    <property type="protein sequence ID" value="CAF3631772.1"/>
    <property type="molecule type" value="Genomic_DNA"/>
</dbReference>
<proteinExistence type="inferred from homology"/>
<dbReference type="PANTHER" id="PTHR21705">
    <property type="entry name" value="RAI16 PROTEIN-RELATED"/>
    <property type="match status" value="1"/>
</dbReference>
<dbReference type="Proteomes" id="UP000681722">
    <property type="component" value="Unassembled WGS sequence"/>
</dbReference>
<dbReference type="EMBL" id="CAJNOQ010000844">
    <property type="protein sequence ID" value="CAF0844355.1"/>
    <property type="molecule type" value="Genomic_DNA"/>
</dbReference>
<feature type="non-terminal residue" evidence="3">
    <location>
        <position position="1"/>
    </location>
</feature>
<dbReference type="Pfam" id="PF19314">
    <property type="entry name" value="DUF5917"/>
    <property type="match status" value="1"/>
</dbReference>
<evidence type="ECO:0000256" key="1">
    <source>
        <dbReference type="ARBA" id="ARBA00024336"/>
    </source>
</evidence>
<dbReference type="InterPro" id="IPR045668">
    <property type="entry name" value="FHIP_KELAA_motif"/>
</dbReference>
<organism evidence="3 5">
    <name type="scientific">Didymodactylos carnosus</name>
    <dbReference type="NCBI Taxonomy" id="1234261"/>
    <lineage>
        <taxon>Eukaryota</taxon>
        <taxon>Metazoa</taxon>
        <taxon>Spiralia</taxon>
        <taxon>Gnathifera</taxon>
        <taxon>Rotifera</taxon>
        <taxon>Eurotatoria</taxon>
        <taxon>Bdelloidea</taxon>
        <taxon>Philodinida</taxon>
        <taxon>Philodinidae</taxon>
        <taxon>Didymodactylos</taxon>
    </lineage>
</organism>
<keyword evidence="5" id="KW-1185">Reference proteome</keyword>
<dbReference type="InterPro" id="IPR019384">
    <property type="entry name" value="FHIP"/>
</dbReference>
<evidence type="ECO:0000313" key="3">
    <source>
        <dbReference type="EMBL" id="CAF0844355.1"/>
    </source>
</evidence>
<accession>A0A813VR94</accession>
<sequence length="1165" mass="132972">CLGTGMNYHWKRHHSSESFEEDSDNVQLTVLRQHWKQILQIFNKSLIDQDDTTCVINHFQYMVQLLTDEVCTEERPGPVLLHFVSESIFDTFFIWSLSCPEYAHELKYHQLRFFEYLLSRSRHELLFHKQIFKPLLNLLKSCESSSCIDLIEKHMIVVLNQVCVSITKNTSLLELCFDISAEQGPARFIIFSLLIPFVHRAELTGQQARDALLLIMQLSNRNEHIAKYIVENTSFCPILATGLSALYSDLPHRLPLYSDDWYHLTKKEWSEMPSLVQFMNSLQFCNDVIQIAHPSIGHHLIQYVYHGFLVPVLGPAIHQNTMDEVVAATAYLDLFLRTISEPALLRVFLRFILCARIDEISLLDTLIQRINNNTKLSVVSLALFFTLINLNCEDVMYRLIFMYLIPCRHVMCSQKRYIGDMEIYGKNVERFLSLRPSFLNKNNLADSTSNEQSKQQQRVCFDNTSYERYECSLSAYLEDAHFSILRCRIACRQWSAPYDGENPSPDSIIGDSDLISLASSISSLTDNTNQSSSNKKLSRLDHDLTKSTTMMTKNVTSSNDSGIHEDGLDTLSQTEVQASVRATIDNNNTITTENSNKNEEVVVNEFQLPSWLANGEPVPDELLKNYAHKNAKESFYHQNSQKHYIYDTGDNEDNEEYYSNYYSFSYVGDLSNNDDTSSTKSSITPLNAHMSDSIKTCVDTLNGCLDTFITMNERFTSSINKFSEIQTITDELSDNNIDENIIRTLINELLDTIDELNIKKEVVNDCVLEQEKDILTQKLPALILDNSLLSEICSKATSSYSLHDFLTVLDQSIDLNGSSHFISSKALQYAEELICDIIHLSDEIEKQKTLNGNVDYKHQQTDDQLLLTLPTDTNGGINPFLSTTQSNYSMYSLLQQSVSMDLSQIQFINDNNNQTTANNTSTIVTSTMQTQQQIGIGKLSDVGPFLRTIFIKLENMLQNSLYVNLLLTGIIARLAYYSQPLLRSLLLNHSLVLETNVKSLFQILSNLKSKLESTSQTFNDFSYLVEQAHDCLYKRETSAKEFEDLQRRTRSKSADPLKERGSRRSRILDFFRRGRPNDKSGGKPLLDQSHVTLVNKAAMKFVNVRDVVLSSANTSSTTTNEWDDPKTRNVAYCAVIFNEFLKELAAIAQEHAVQQFDDGSFCFTF</sequence>
<dbReference type="Pfam" id="PF10257">
    <property type="entry name" value="RAI16-like"/>
    <property type="match status" value="1"/>
</dbReference>
<protein>
    <recommendedName>
        <fullName evidence="2">FHF complex subunit HOOK-interacting protein C-terminal domain-containing protein</fullName>
    </recommendedName>
</protein>
<dbReference type="InterPro" id="IPR045669">
    <property type="entry name" value="FHIP_C"/>
</dbReference>
<dbReference type="OrthoDB" id="6287422at2759"/>
<dbReference type="AlphaFoldDB" id="A0A813VR94"/>
<comment type="similarity">
    <text evidence="1">Belongs to the FHIP family.</text>
</comment>
<comment type="caution">
    <text evidence="3">The sequence shown here is derived from an EMBL/GenBank/DDBJ whole genome shotgun (WGS) entry which is preliminary data.</text>
</comment>
<evidence type="ECO:0000259" key="2">
    <source>
        <dbReference type="Pfam" id="PF19314"/>
    </source>
</evidence>
<feature type="domain" description="FHF complex subunit HOOK-interacting protein C-terminal" evidence="2">
    <location>
        <begin position="943"/>
        <end position="1034"/>
    </location>
</feature>